<feature type="transmembrane region" description="Helical" evidence="8">
    <location>
        <begin position="352"/>
        <end position="377"/>
    </location>
</feature>
<dbReference type="InterPro" id="IPR026032">
    <property type="entry name" value="HcaT-like"/>
</dbReference>
<dbReference type="STRING" id="2340.JV46_02870"/>
<dbReference type="SUPFAM" id="SSF103473">
    <property type="entry name" value="MFS general substrate transporter"/>
    <property type="match status" value="1"/>
</dbReference>
<feature type="transmembrane region" description="Helical" evidence="8">
    <location>
        <begin position="69"/>
        <end position="87"/>
    </location>
</feature>
<keyword evidence="11" id="KW-1185">Reference proteome</keyword>
<dbReference type="GO" id="GO:0005886">
    <property type="term" value="C:plasma membrane"/>
    <property type="evidence" value="ECO:0007669"/>
    <property type="project" value="UniProtKB-SubCell"/>
</dbReference>
<evidence type="ECO:0000313" key="10">
    <source>
        <dbReference type="EMBL" id="KHF24755.1"/>
    </source>
</evidence>
<feature type="transmembrane region" description="Helical" evidence="8">
    <location>
        <begin position="266"/>
        <end position="285"/>
    </location>
</feature>
<keyword evidence="6 8" id="KW-1133">Transmembrane helix</keyword>
<keyword evidence="3" id="KW-1003">Cell membrane</keyword>
<dbReference type="PANTHER" id="PTHR23522">
    <property type="entry name" value="BLL5896 PROTEIN"/>
    <property type="match status" value="1"/>
</dbReference>
<dbReference type="OrthoDB" id="9150135at2"/>
<dbReference type="CDD" id="cd17335">
    <property type="entry name" value="MFS_MFSD6"/>
    <property type="match status" value="1"/>
</dbReference>
<keyword evidence="5 8" id="KW-0812">Transmembrane</keyword>
<keyword evidence="7 8" id="KW-0472">Membrane</keyword>
<reference evidence="10 11" key="1">
    <citation type="journal article" date="2014" name="BMC Genomics">
        <title>The genome of the intracellular bacterium of the coastal bivalve, Solemya velum: a blueprint for thriving in and out of symbiosis.</title>
        <authorList>
            <person name="Dmytrenko O."/>
            <person name="Russell S.L."/>
            <person name="Loo W.T."/>
            <person name="Fontanez K.M."/>
            <person name="Liao L."/>
            <person name="Roeselers G."/>
            <person name="Sharma R."/>
            <person name="Stewart F.J."/>
            <person name="Newton I.L."/>
            <person name="Woyke T."/>
            <person name="Wu D."/>
            <person name="Lang J.M."/>
            <person name="Eisen J.A."/>
            <person name="Cavanaugh C.M."/>
        </authorList>
    </citation>
    <scope>NUCLEOTIDE SEQUENCE [LARGE SCALE GENOMIC DNA]</scope>
    <source>
        <strain evidence="10 11">WH</strain>
    </source>
</reference>
<dbReference type="Pfam" id="PF12832">
    <property type="entry name" value="MFS_1_like"/>
    <property type="match status" value="1"/>
</dbReference>
<feature type="transmembrane region" description="Helical" evidence="8">
    <location>
        <begin position="131"/>
        <end position="149"/>
    </location>
</feature>
<dbReference type="EMBL" id="JRAA01000002">
    <property type="protein sequence ID" value="KHF24755.1"/>
    <property type="molecule type" value="Genomic_DNA"/>
</dbReference>
<dbReference type="PIRSF" id="PIRSF004925">
    <property type="entry name" value="HcaT"/>
    <property type="match status" value="1"/>
</dbReference>
<evidence type="ECO:0000256" key="8">
    <source>
        <dbReference type="SAM" id="Phobius"/>
    </source>
</evidence>
<evidence type="ECO:0000256" key="6">
    <source>
        <dbReference type="ARBA" id="ARBA00022989"/>
    </source>
</evidence>
<evidence type="ECO:0000256" key="3">
    <source>
        <dbReference type="ARBA" id="ARBA00022475"/>
    </source>
</evidence>
<feature type="transmembrane region" description="Helical" evidence="8">
    <location>
        <begin position="7"/>
        <end position="27"/>
    </location>
</feature>
<evidence type="ECO:0000256" key="7">
    <source>
        <dbReference type="ARBA" id="ARBA00023136"/>
    </source>
</evidence>
<evidence type="ECO:0000313" key="11">
    <source>
        <dbReference type="Proteomes" id="UP000030856"/>
    </source>
</evidence>
<proteinExistence type="predicted"/>
<evidence type="ECO:0000256" key="4">
    <source>
        <dbReference type="ARBA" id="ARBA00022519"/>
    </source>
</evidence>
<evidence type="ECO:0000256" key="5">
    <source>
        <dbReference type="ARBA" id="ARBA00022692"/>
    </source>
</evidence>
<accession>A0A0B0H6L9</accession>
<dbReference type="PATRIC" id="fig|2340.3.peg.1392"/>
<feature type="transmembrane region" description="Helical" evidence="8">
    <location>
        <begin position="291"/>
        <end position="315"/>
    </location>
</feature>
<sequence length="382" mass="42349">MPYWRLSAFYFFYFSALGVLAPFWALYLKDSGYTAIQIGELMAIPMATKMIAPFVWGVIADHTNKRMQIVRSGALAAFLTFLLVFWVSGFWPLAIAMTLFSFFWNAVLPQVEAVTFRHLDQESAMYSRVRVWGSIGFIAMVVGVGYLIDHHGSRVILYTLAVLYAGIWVATQLVPEESTPAEHEHQHQPHSFFSLLKSPPILTFVAACFLMQFSHGAYYTFYTIYMQGFGYSETLIGEMWALGVIAEVVLYIFFMHKLLERFGARTLLIASLAIAGLRWLLIGHFGDSLAILLFAQLLHAATFGSFHAAAIHYVHHAFTHKLQGRGQALYSSISFGAGGAAGSVASGATWELWGATTVFSIAAVIAFSGMLITIIGMDRRGG</sequence>
<dbReference type="Gene3D" id="1.20.1250.20">
    <property type="entry name" value="MFS general substrate transporter like domains"/>
    <property type="match status" value="2"/>
</dbReference>
<comment type="caution">
    <text evidence="10">The sequence shown here is derived from an EMBL/GenBank/DDBJ whole genome shotgun (WGS) entry which is preliminary data.</text>
</comment>
<name>A0A0B0H6L9_SOVGS</name>
<evidence type="ECO:0000256" key="1">
    <source>
        <dbReference type="ARBA" id="ARBA00004429"/>
    </source>
</evidence>
<evidence type="ECO:0000259" key="9">
    <source>
        <dbReference type="Pfam" id="PF12832"/>
    </source>
</evidence>
<keyword evidence="4" id="KW-0997">Cell inner membrane</keyword>
<feature type="domain" description="Major facilitator superfamily associated" evidence="9">
    <location>
        <begin position="3"/>
        <end position="360"/>
    </location>
</feature>
<dbReference type="Proteomes" id="UP000030856">
    <property type="component" value="Unassembled WGS sequence"/>
</dbReference>
<gene>
    <name evidence="10" type="ORF">JV46_02870</name>
</gene>
<comment type="subcellular location">
    <subcellularLocation>
        <location evidence="1">Cell inner membrane</location>
        <topology evidence="1">Multi-pass membrane protein</topology>
    </subcellularLocation>
</comment>
<dbReference type="InterPro" id="IPR036259">
    <property type="entry name" value="MFS_trans_sf"/>
</dbReference>
<dbReference type="GO" id="GO:0015528">
    <property type="term" value="F:lactose:proton symporter activity"/>
    <property type="evidence" value="ECO:0007669"/>
    <property type="project" value="TreeGrafter"/>
</dbReference>
<dbReference type="PANTHER" id="PTHR23522:SF10">
    <property type="entry name" value="3-PHENYLPROPIONIC ACID TRANSPORTER-RELATED"/>
    <property type="match status" value="1"/>
</dbReference>
<feature type="transmembrane region" description="Helical" evidence="8">
    <location>
        <begin position="235"/>
        <end position="254"/>
    </location>
</feature>
<dbReference type="RefSeq" id="WP_043116987.1">
    <property type="nucleotide sequence ID" value="NZ_JRAA01000002.1"/>
</dbReference>
<evidence type="ECO:0000256" key="2">
    <source>
        <dbReference type="ARBA" id="ARBA00022448"/>
    </source>
</evidence>
<feature type="transmembrane region" description="Helical" evidence="8">
    <location>
        <begin position="33"/>
        <end position="57"/>
    </location>
</feature>
<dbReference type="InterPro" id="IPR024989">
    <property type="entry name" value="MFS_assoc_dom"/>
</dbReference>
<dbReference type="NCBIfam" id="NF037955">
    <property type="entry name" value="mfs"/>
    <property type="match status" value="1"/>
</dbReference>
<dbReference type="eggNOG" id="COG2814">
    <property type="taxonomic scope" value="Bacteria"/>
</dbReference>
<organism evidence="10 11">
    <name type="scientific">Solemya velum gill symbiont</name>
    <dbReference type="NCBI Taxonomy" id="2340"/>
    <lineage>
        <taxon>Bacteria</taxon>
        <taxon>Pseudomonadati</taxon>
        <taxon>Pseudomonadota</taxon>
        <taxon>Gammaproteobacteria</taxon>
        <taxon>sulfur-oxidizing symbionts</taxon>
    </lineage>
</organism>
<feature type="transmembrane region" description="Helical" evidence="8">
    <location>
        <begin position="155"/>
        <end position="174"/>
    </location>
</feature>
<dbReference type="AlphaFoldDB" id="A0A0B0H6L9"/>
<keyword evidence="2" id="KW-0813">Transport</keyword>
<dbReference type="GeneID" id="86990810"/>
<feature type="transmembrane region" description="Helical" evidence="8">
    <location>
        <begin position="195"/>
        <end position="215"/>
    </location>
</feature>
<protein>
    <submittedName>
        <fullName evidence="10">Major facilitator superfamily protein</fullName>
    </submittedName>
</protein>
<dbReference type="GO" id="GO:0030395">
    <property type="term" value="F:lactose binding"/>
    <property type="evidence" value="ECO:0007669"/>
    <property type="project" value="TreeGrafter"/>
</dbReference>